<dbReference type="InterPro" id="IPR036865">
    <property type="entry name" value="CRAL-TRIO_dom_sf"/>
</dbReference>
<gene>
    <name evidence="4" type="ORF">ACEWY4_004169</name>
</gene>
<feature type="domain" description="GOLD" evidence="3">
    <location>
        <begin position="300"/>
        <end position="408"/>
    </location>
</feature>
<dbReference type="SMART" id="SM00516">
    <property type="entry name" value="SEC14"/>
    <property type="match status" value="1"/>
</dbReference>
<dbReference type="CDD" id="cd00170">
    <property type="entry name" value="SEC14"/>
    <property type="match status" value="1"/>
</dbReference>
<dbReference type="PANTHER" id="PTHR23324">
    <property type="entry name" value="SEC14 RELATED PROTEIN"/>
    <property type="match status" value="1"/>
</dbReference>
<dbReference type="Proteomes" id="UP001591681">
    <property type="component" value="Unassembled WGS sequence"/>
</dbReference>
<dbReference type="SMART" id="SM01100">
    <property type="entry name" value="CRAL_TRIO_N"/>
    <property type="match status" value="1"/>
</dbReference>
<dbReference type="InterPro" id="IPR001251">
    <property type="entry name" value="CRAL-TRIO_dom"/>
</dbReference>
<evidence type="ECO:0008006" key="6">
    <source>
        <dbReference type="Google" id="ProtNLM"/>
    </source>
</evidence>
<dbReference type="Pfam" id="PF03765">
    <property type="entry name" value="CRAL_TRIO_N"/>
    <property type="match status" value="1"/>
</dbReference>
<name>A0ABD1KKR1_9TELE</name>
<keyword evidence="5" id="KW-1185">Reference proteome</keyword>
<feature type="region of interest" description="Disordered" evidence="1">
    <location>
        <begin position="1"/>
        <end position="28"/>
    </location>
</feature>
<dbReference type="SUPFAM" id="SSF46938">
    <property type="entry name" value="CRAL/TRIO N-terminal domain"/>
    <property type="match status" value="1"/>
</dbReference>
<feature type="domain" description="CRAL-TRIO" evidence="2">
    <location>
        <begin position="101"/>
        <end position="274"/>
    </location>
</feature>
<evidence type="ECO:0000259" key="2">
    <source>
        <dbReference type="PROSITE" id="PS50191"/>
    </source>
</evidence>
<evidence type="ECO:0000313" key="4">
    <source>
        <dbReference type="EMBL" id="KAL2099775.1"/>
    </source>
</evidence>
<dbReference type="InterPro" id="IPR036598">
    <property type="entry name" value="GOLD_dom_sf"/>
</dbReference>
<dbReference type="InterPro" id="IPR011074">
    <property type="entry name" value="CRAL/TRIO_N_dom"/>
</dbReference>
<dbReference type="InterPro" id="IPR036273">
    <property type="entry name" value="CRAL/TRIO_N_dom_sf"/>
</dbReference>
<dbReference type="SUPFAM" id="SSF52087">
    <property type="entry name" value="CRAL/TRIO domain"/>
    <property type="match status" value="1"/>
</dbReference>
<dbReference type="InterPro" id="IPR009038">
    <property type="entry name" value="GOLD_dom"/>
</dbReference>
<dbReference type="PRINTS" id="PR00180">
    <property type="entry name" value="CRETINALDHBP"/>
</dbReference>
<dbReference type="SUPFAM" id="SSF101576">
    <property type="entry name" value="Supernatant protein factor (SPF), C-terminal domain"/>
    <property type="match status" value="1"/>
</dbReference>
<dbReference type="AlphaFoldDB" id="A0ABD1KKR1"/>
<dbReference type="EMBL" id="JBHFQA010000004">
    <property type="protein sequence ID" value="KAL2099775.1"/>
    <property type="molecule type" value="Genomic_DNA"/>
</dbReference>
<evidence type="ECO:0000256" key="1">
    <source>
        <dbReference type="SAM" id="MobiDB-lite"/>
    </source>
</evidence>
<sequence>MHRVIARRSAPVLDESPATPPYRIMSGRAGDLSPKQAAVLQEFRERVQDILPQLPSQNDHYLLRWLRARTFNIEKAECMLRKHVEFRKHMKADTIIEDWKPPEVIEKYVSGGLCGYDKEGNPIWYDVIGPLDPKGLLMSATKQDFIRTKVRDTEMLRKECERQSAKLGRHVEAITLIYDCEGLGMKHLWKPAVEAYGDILTMFEENYPEGLKRVFLIKAPKLFPIAYNLVKHFLCEETRRKIVVLGGNWRDVLRKYIDEDQLPVAYGGSLTDPDGNPQCRTKIKYGGVVPRSYYVQNSIKVQYDQTVTIRRGSSFQLEYEVFCSNSMLRWQFASESADIGFGVFLKRNGTDQQKVTDMTEVVPSERYNAHFVPEDGSLTCAEPGVYVLRFDNTYSVLQSKKVSFSVEVLTPEGEPQPRTRRGEAQLD</sequence>
<dbReference type="PANTHER" id="PTHR23324:SF83">
    <property type="entry name" value="SEC14-LIKE PROTEIN 2"/>
    <property type="match status" value="1"/>
</dbReference>
<dbReference type="PROSITE" id="PS50191">
    <property type="entry name" value="CRAL_TRIO"/>
    <property type="match status" value="1"/>
</dbReference>
<dbReference type="FunFam" id="3.40.525.10:FF:000009">
    <property type="entry name" value="SEC14-like 2 (S. cerevisiae)"/>
    <property type="match status" value="1"/>
</dbReference>
<accession>A0ABD1KKR1</accession>
<protein>
    <recommendedName>
        <fullName evidence="6">SEC14-like protein 2</fullName>
    </recommendedName>
</protein>
<proteinExistence type="predicted"/>
<evidence type="ECO:0000313" key="5">
    <source>
        <dbReference type="Proteomes" id="UP001591681"/>
    </source>
</evidence>
<dbReference type="Gene3D" id="3.40.525.10">
    <property type="entry name" value="CRAL-TRIO lipid binding domain"/>
    <property type="match status" value="1"/>
</dbReference>
<dbReference type="InterPro" id="IPR051064">
    <property type="entry name" value="SEC14/CRAL-TRIO_domain"/>
</dbReference>
<evidence type="ECO:0000259" key="3">
    <source>
        <dbReference type="PROSITE" id="PS50866"/>
    </source>
</evidence>
<dbReference type="Gene3D" id="2.60.120.680">
    <property type="entry name" value="GOLD domain"/>
    <property type="match status" value="1"/>
</dbReference>
<reference evidence="4 5" key="1">
    <citation type="submission" date="2024-09" db="EMBL/GenBank/DDBJ databases">
        <title>A chromosome-level genome assembly of Gray's grenadier anchovy, Coilia grayii.</title>
        <authorList>
            <person name="Fu Z."/>
        </authorList>
    </citation>
    <scope>NUCLEOTIDE SEQUENCE [LARGE SCALE GENOMIC DNA]</scope>
    <source>
        <strain evidence="4">G4</strain>
        <tissue evidence="4">Muscle</tissue>
    </source>
</reference>
<dbReference type="Pfam" id="PF00650">
    <property type="entry name" value="CRAL_TRIO"/>
    <property type="match status" value="1"/>
</dbReference>
<organism evidence="4 5">
    <name type="scientific">Coilia grayii</name>
    <name type="common">Gray's grenadier anchovy</name>
    <dbReference type="NCBI Taxonomy" id="363190"/>
    <lineage>
        <taxon>Eukaryota</taxon>
        <taxon>Metazoa</taxon>
        <taxon>Chordata</taxon>
        <taxon>Craniata</taxon>
        <taxon>Vertebrata</taxon>
        <taxon>Euteleostomi</taxon>
        <taxon>Actinopterygii</taxon>
        <taxon>Neopterygii</taxon>
        <taxon>Teleostei</taxon>
        <taxon>Clupei</taxon>
        <taxon>Clupeiformes</taxon>
        <taxon>Clupeoidei</taxon>
        <taxon>Engraulidae</taxon>
        <taxon>Coilinae</taxon>
        <taxon>Coilia</taxon>
    </lineage>
</organism>
<comment type="caution">
    <text evidence="4">The sequence shown here is derived from an EMBL/GenBank/DDBJ whole genome shotgun (WGS) entry which is preliminary data.</text>
</comment>
<dbReference type="PROSITE" id="PS50866">
    <property type="entry name" value="GOLD"/>
    <property type="match status" value="1"/>
</dbReference>